<organism evidence="7 8">
    <name type="scientific">Paenibacillus aurantiacus</name>
    <dbReference type="NCBI Taxonomy" id="1936118"/>
    <lineage>
        <taxon>Bacteria</taxon>
        <taxon>Bacillati</taxon>
        <taxon>Bacillota</taxon>
        <taxon>Bacilli</taxon>
        <taxon>Bacillales</taxon>
        <taxon>Paenibacillaceae</taxon>
        <taxon>Paenibacillus</taxon>
    </lineage>
</organism>
<evidence type="ECO:0000313" key="8">
    <source>
        <dbReference type="Proteomes" id="UP001589747"/>
    </source>
</evidence>
<dbReference type="SUPFAM" id="SSF51679">
    <property type="entry name" value="Bacterial luciferase-like"/>
    <property type="match status" value="1"/>
</dbReference>
<keyword evidence="8" id="KW-1185">Reference proteome</keyword>
<name>A0ABV5KW73_9BACL</name>
<keyword evidence="3 7" id="KW-0560">Oxidoreductase</keyword>
<dbReference type="NCBIfam" id="TIGR03860">
    <property type="entry name" value="FMN_nitrolo"/>
    <property type="match status" value="1"/>
</dbReference>
<comment type="caution">
    <text evidence="7">The sequence shown here is derived from an EMBL/GenBank/DDBJ whole genome shotgun (WGS) entry which is preliminary data.</text>
</comment>
<dbReference type="Proteomes" id="UP001589747">
    <property type="component" value="Unassembled WGS sequence"/>
</dbReference>
<comment type="similarity">
    <text evidence="5">Belongs to the NtaA/SnaA/DszA monooxygenase family.</text>
</comment>
<protein>
    <submittedName>
        <fullName evidence="7">LLM class flavin-dependent oxidoreductase</fullName>
        <ecNumber evidence="7">1.-.-.-</ecNumber>
    </submittedName>
</protein>
<dbReference type="EMBL" id="JBHMDO010000042">
    <property type="protein sequence ID" value="MFB9329466.1"/>
    <property type="molecule type" value="Genomic_DNA"/>
</dbReference>
<accession>A0ABV5KW73</accession>
<dbReference type="InterPro" id="IPR016215">
    <property type="entry name" value="NTA_MOA"/>
</dbReference>
<dbReference type="GO" id="GO:0016491">
    <property type="term" value="F:oxidoreductase activity"/>
    <property type="evidence" value="ECO:0007669"/>
    <property type="project" value="UniProtKB-KW"/>
</dbReference>
<evidence type="ECO:0000256" key="4">
    <source>
        <dbReference type="ARBA" id="ARBA00023033"/>
    </source>
</evidence>
<dbReference type="CDD" id="cd01095">
    <property type="entry name" value="Nitrilotriacetate_monoxgenase"/>
    <property type="match status" value="1"/>
</dbReference>
<evidence type="ECO:0000256" key="3">
    <source>
        <dbReference type="ARBA" id="ARBA00023002"/>
    </source>
</evidence>
<dbReference type="PANTHER" id="PTHR30011:SF16">
    <property type="entry name" value="C2H2 FINGER DOMAIN TRANSCRIPTION FACTOR (EUROFUNG)-RELATED"/>
    <property type="match status" value="1"/>
</dbReference>
<evidence type="ECO:0000256" key="2">
    <source>
        <dbReference type="ARBA" id="ARBA00022643"/>
    </source>
</evidence>
<feature type="domain" description="Luciferase-like" evidence="6">
    <location>
        <begin position="28"/>
        <end position="385"/>
    </location>
</feature>
<gene>
    <name evidence="7" type="ORF">ACFFSY_26305</name>
</gene>
<dbReference type="Pfam" id="PF00296">
    <property type="entry name" value="Bac_luciferase"/>
    <property type="match status" value="1"/>
</dbReference>
<keyword evidence="4" id="KW-0503">Monooxygenase</keyword>
<evidence type="ECO:0000256" key="1">
    <source>
        <dbReference type="ARBA" id="ARBA00022630"/>
    </source>
</evidence>
<reference evidence="7 8" key="1">
    <citation type="submission" date="2024-09" db="EMBL/GenBank/DDBJ databases">
        <authorList>
            <person name="Sun Q."/>
            <person name="Mori K."/>
        </authorList>
    </citation>
    <scope>NUCLEOTIDE SEQUENCE [LARGE SCALE GENOMIC DNA]</scope>
    <source>
        <strain evidence="7 8">TISTR 2452</strain>
    </source>
</reference>
<keyword evidence="1" id="KW-0285">Flavoprotein</keyword>
<dbReference type="RefSeq" id="WP_377499759.1">
    <property type="nucleotide sequence ID" value="NZ_JBHMDO010000042.1"/>
</dbReference>
<proteinExistence type="inferred from homology"/>
<evidence type="ECO:0000256" key="5">
    <source>
        <dbReference type="ARBA" id="ARBA00033748"/>
    </source>
</evidence>
<keyword evidence="2" id="KW-0288">FMN</keyword>
<evidence type="ECO:0000259" key="6">
    <source>
        <dbReference type="Pfam" id="PF00296"/>
    </source>
</evidence>
<dbReference type="InterPro" id="IPR051260">
    <property type="entry name" value="Diverse_substr_monoxygenases"/>
</dbReference>
<dbReference type="InterPro" id="IPR036661">
    <property type="entry name" value="Luciferase-like_sf"/>
</dbReference>
<evidence type="ECO:0000313" key="7">
    <source>
        <dbReference type="EMBL" id="MFB9329466.1"/>
    </source>
</evidence>
<dbReference type="PIRSF" id="PIRSF000337">
    <property type="entry name" value="NTA_MOA"/>
    <property type="match status" value="1"/>
</dbReference>
<dbReference type="EC" id="1.-.-.-" evidence="7"/>
<dbReference type="InterPro" id="IPR011251">
    <property type="entry name" value="Luciferase-like_dom"/>
</dbReference>
<dbReference type="Gene3D" id="3.20.20.30">
    <property type="entry name" value="Luciferase-like domain"/>
    <property type="match status" value="1"/>
</dbReference>
<sequence length="452" mass="49578">MAATSIPQLKLGAFFLIPGHHIAAWRYPEAESASVMDLGLYKRLAQTAERGRFDLIFLADSYSVSNRYPAAIEQIVSARPEPLTLLSALASVTSHVGLAATASTTYNEPFHVARKFATLDHLSGGRAAWNVVTSKYDEEAHNFSQGSHLLHEKRYERAEEFVRVATGLWDSWEDDAFLYDKENAKYADRSKAHPLHHHGEWFSVKGPLNVSRPVQGHPVIIQAGASEAGKELAAKTAEVIFTAWPTLPEARTFYADVKGRLAKYGRAADSLIIMPGLFPVIGRTEEEARDKKARLDALVPVEAGVTLLSALVDRDLTGCDVDGPLPDLPQAEAVNAGRSRFQLVKELGEREGLTIRQLYQRISGARGHLEVVGTPAQIADTMEEWLLGGACDGFNIMPPYFPGGLDDFVEFVVPELQRRGIFRTEYEGATLRDRLGLARPVHPAAAAGATSR</sequence>
<dbReference type="PANTHER" id="PTHR30011">
    <property type="entry name" value="ALKANESULFONATE MONOOXYGENASE-RELATED"/>
    <property type="match status" value="1"/>
</dbReference>